<dbReference type="InterPro" id="IPR023090">
    <property type="entry name" value="UPF0702_alpha/beta_dom_sf"/>
</dbReference>
<name>A0A2S1LRG4_9FLAO</name>
<evidence type="ECO:0000256" key="2">
    <source>
        <dbReference type="ARBA" id="ARBA00006448"/>
    </source>
</evidence>
<dbReference type="AlphaFoldDB" id="A0A2S1LRG4"/>
<evidence type="ECO:0000256" key="7">
    <source>
        <dbReference type="SAM" id="Phobius"/>
    </source>
</evidence>
<feature type="domain" description="YetF C-terminal" evidence="8">
    <location>
        <begin position="83"/>
        <end position="151"/>
    </location>
</feature>
<organism evidence="9 10">
    <name type="scientific">Flavobacterium kingsejongi</name>
    <dbReference type="NCBI Taxonomy" id="1678728"/>
    <lineage>
        <taxon>Bacteria</taxon>
        <taxon>Pseudomonadati</taxon>
        <taxon>Bacteroidota</taxon>
        <taxon>Flavobacteriia</taxon>
        <taxon>Flavobacteriales</taxon>
        <taxon>Flavobacteriaceae</taxon>
        <taxon>Flavobacterium</taxon>
    </lineage>
</organism>
<comment type="subcellular location">
    <subcellularLocation>
        <location evidence="1">Cell membrane</location>
        <topology evidence="1">Multi-pass membrane protein</topology>
    </subcellularLocation>
</comment>
<dbReference type="RefSeq" id="WP_108737871.1">
    <property type="nucleotide sequence ID" value="NZ_CP020919.1"/>
</dbReference>
<accession>A0A2S1LRG4</accession>
<gene>
    <name evidence="9" type="ORF">FK004_14470</name>
</gene>
<dbReference type="KEGG" id="fki:FK004_14470"/>
<evidence type="ECO:0000256" key="6">
    <source>
        <dbReference type="ARBA" id="ARBA00023136"/>
    </source>
</evidence>
<keyword evidence="10" id="KW-1185">Reference proteome</keyword>
<keyword evidence="5 7" id="KW-1133">Transmembrane helix</keyword>
<dbReference type="EMBL" id="CP020919">
    <property type="protein sequence ID" value="AWG26347.1"/>
    <property type="molecule type" value="Genomic_DNA"/>
</dbReference>
<proteinExistence type="inferred from homology"/>
<evidence type="ECO:0000313" key="10">
    <source>
        <dbReference type="Proteomes" id="UP000244677"/>
    </source>
</evidence>
<evidence type="ECO:0000256" key="3">
    <source>
        <dbReference type="ARBA" id="ARBA00022475"/>
    </source>
</evidence>
<evidence type="ECO:0000259" key="8">
    <source>
        <dbReference type="Pfam" id="PF04239"/>
    </source>
</evidence>
<dbReference type="Pfam" id="PF04239">
    <property type="entry name" value="DUF421"/>
    <property type="match status" value="1"/>
</dbReference>
<reference evidence="9 10" key="1">
    <citation type="submission" date="2017-04" db="EMBL/GenBank/DDBJ databases">
        <title>Complete genome sequence of Flavobacterium kingsejong AJ004.</title>
        <authorList>
            <person name="Lee P.C."/>
        </authorList>
    </citation>
    <scope>NUCLEOTIDE SEQUENCE [LARGE SCALE GENOMIC DNA]</scope>
    <source>
        <strain evidence="9 10">AJ004</strain>
    </source>
</reference>
<dbReference type="InterPro" id="IPR007353">
    <property type="entry name" value="DUF421"/>
</dbReference>
<dbReference type="GO" id="GO:0005886">
    <property type="term" value="C:plasma membrane"/>
    <property type="evidence" value="ECO:0007669"/>
    <property type="project" value="UniProtKB-SubCell"/>
</dbReference>
<dbReference type="PANTHER" id="PTHR34582:SF6">
    <property type="entry name" value="UPF0702 TRANSMEMBRANE PROTEIN YCAP"/>
    <property type="match status" value="1"/>
</dbReference>
<feature type="transmembrane region" description="Helical" evidence="7">
    <location>
        <begin position="58"/>
        <end position="76"/>
    </location>
</feature>
<evidence type="ECO:0000256" key="4">
    <source>
        <dbReference type="ARBA" id="ARBA00022692"/>
    </source>
</evidence>
<dbReference type="OrthoDB" id="9778331at2"/>
<evidence type="ECO:0000313" key="9">
    <source>
        <dbReference type="EMBL" id="AWG26347.1"/>
    </source>
</evidence>
<feature type="transmembrane region" description="Helical" evidence="7">
    <location>
        <begin position="7"/>
        <end position="26"/>
    </location>
</feature>
<dbReference type="Gene3D" id="3.30.240.20">
    <property type="entry name" value="bsu07140 like domains"/>
    <property type="match status" value="1"/>
</dbReference>
<keyword evidence="4 7" id="KW-0812">Transmembrane</keyword>
<sequence length="171" mass="19274">MNPYLDIIIRSASVYLFMVIALRIFGKKELSQLNTADVILILLISNSVQNAMVGTDTSLWGGLAAATVLFVVNFILKKLMFRYKRLNNLLQQKPEILIHNGKIDFDILSKLGITSDELTEAMHEHGVEYYKDVKLAMLEIDGNISIISGDKNLKQTHFKRKRAHKSLGGIN</sequence>
<protein>
    <recommendedName>
        <fullName evidence="8">YetF C-terminal domain-containing protein</fullName>
    </recommendedName>
</protein>
<evidence type="ECO:0000256" key="5">
    <source>
        <dbReference type="ARBA" id="ARBA00022989"/>
    </source>
</evidence>
<dbReference type="PANTHER" id="PTHR34582">
    <property type="entry name" value="UPF0702 TRANSMEMBRANE PROTEIN YCAP"/>
    <property type="match status" value="1"/>
</dbReference>
<evidence type="ECO:0000256" key="1">
    <source>
        <dbReference type="ARBA" id="ARBA00004651"/>
    </source>
</evidence>
<keyword evidence="3" id="KW-1003">Cell membrane</keyword>
<dbReference type="Proteomes" id="UP000244677">
    <property type="component" value="Chromosome"/>
</dbReference>
<keyword evidence="6 7" id="KW-0472">Membrane</keyword>
<comment type="similarity">
    <text evidence="2">Belongs to the UPF0702 family.</text>
</comment>